<dbReference type="EMBL" id="SJZI01000008">
    <property type="protein sequence ID" value="TCJ17838.1"/>
    <property type="molecule type" value="Genomic_DNA"/>
</dbReference>
<reference evidence="2 3" key="1">
    <citation type="submission" date="2019-03" db="EMBL/GenBank/DDBJ databases">
        <authorList>
            <person name="Kim M.K.M."/>
        </authorList>
    </citation>
    <scope>NUCLEOTIDE SEQUENCE [LARGE SCALE GENOMIC DNA]</scope>
    <source>
        <strain evidence="2 3">17J68-12</strain>
    </source>
</reference>
<evidence type="ECO:0000256" key="1">
    <source>
        <dbReference type="SAM" id="SignalP"/>
    </source>
</evidence>
<feature type="signal peptide" evidence="1">
    <location>
        <begin position="1"/>
        <end position="19"/>
    </location>
</feature>
<evidence type="ECO:0000313" key="2">
    <source>
        <dbReference type="EMBL" id="TCJ17838.1"/>
    </source>
</evidence>
<organism evidence="2 3">
    <name type="scientific">Flaviaesturariibacter flavus</name>
    <dbReference type="NCBI Taxonomy" id="2502780"/>
    <lineage>
        <taxon>Bacteria</taxon>
        <taxon>Pseudomonadati</taxon>
        <taxon>Bacteroidota</taxon>
        <taxon>Chitinophagia</taxon>
        <taxon>Chitinophagales</taxon>
        <taxon>Chitinophagaceae</taxon>
        <taxon>Flaviaestuariibacter</taxon>
    </lineage>
</organism>
<proteinExistence type="predicted"/>
<dbReference type="RefSeq" id="WP_131448045.1">
    <property type="nucleotide sequence ID" value="NZ_SJZI01000008.1"/>
</dbReference>
<dbReference type="OrthoDB" id="667983at2"/>
<dbReference type="AlphaFoldDB" id="A0A4R1BKT4"/>
<protein>
    <submittedName>
        <fullName evidence="2">Uncharacterized protein</fullName>
    </submittedName>
</protein>
<dbReference type="Proteomes" id="UP000295334">
    <property type="component" value="Unassembled WGS sequence"/>
</dbReference>
<accession>A0A4R1BKT4</accession>
<keyword evidence="1" id="KW-0732">Signal</keyword>
<evidence type="ECO:0000313" key="3">
    <source>
        <dbReference type="Proteomes" id="UP000295334"/>
    </source>
</evidence>
<feature type="chain" id="PRO_5020240250" evidence="1">
    <location>
        <begin position="20"/>
        <end position="240"/>
    </location>
</feature>
<keyword evidence="3" id="KW-1185">Reference proteome</keyword>
<gene>
    <name evidence="2" type="ORF">EPD60_06545</name>
</gene>
<sequence length="240" mass="26722">MMKYFACCYILLFSHSSFAQTHTVKQLYDEYRGNRSMFQNKYRNQTVTVTGKVRSISPASSFWKEQDVHRVYLTATGYENFVVCQVPYKDSALLSAFKAGDIVTVTGTSSSNISDAVFLSNCSFASSKAVTKKSTAPENAPLGKYNVYQDNGQGFNFQYTFYLKSYTTYLLNGKAGNCTYDPASKAIRFATGPLKGFAGLYRKTTDNPADPPSFLLNANGTVPVLNSGHHGYQFGYYQEK</sequence>
<comment type="caution">
    <text evidence="2">The sequence shown here is derived from an EMBL/GenBank/DDBJ whole genome shotgun (WGS) entry which is preliminary data.</text>
</comment>
<name>A0A4R1BKT4_9BACT</name>